<proteinExistence type="predicted"/>
<evidence type="ECO:0000313" key="2">
    <source>
        <dbReference type="EMBL" id="MBA2889798.1"/>
    </source>
</evidence>
<reference evidence="2 3" key="1">
    <citation type="submission" date="2020-07" db="EMBL/GenBank/DDBJ databases">
        <title>Genomic Encyclopedia of Type Strains, Phase IV (KMG-IV): sequencing the most valuable type-strain genomes for metagenomic binning, comparative biology and taxonomic classification.</title>
        <authorList>
            <person name="Goeker M."/>
        </authorList>
    </citation>
    <scope>NUCLEOTIDE SEQUENCE [LARGE SCALE GENOMIC DNA]</scope>
    <source>
        <strain evidence="2 3">DSM 45533</strain>
    </source>
</reference>
<keyword evidence="3" id="KW-1185">Reference proteome</keyword>
<feature type="signal peptide" evidence="1">
    <location>
        <begin position="1"/>
        <end position="23"/>
    </location>
</feature>
<dbReference type="EMBL" id="JACDUR010000001">
    <property type="protein sequence ID" value="MBA2889798.1"/>
    <property type="molecule type" value="Genomic_DNA"/>
</dbReference>
<feature type="chain" id="PRO_5031431821" description="Sensor domain-containing protein" evidence="1">
    <location>
        <begin position="24"/>
        <end position="194"/>
    </location>
</feature>
<gene>
    <name evidence="2" type="ORF">HNR30_001133</name>
</gene>
<accession>A0A7W0CEP7</accession>
<dbReference type="Proteomes" id="UP000530928">
    <property type="component" value="Unassembled WGS sequence"/>
</dbReference>
<evidence type="ECO:0000313" key="3">
    <source>
        <dbReference type="Proteomes" id="UP000530928"/>
    </source>
</evidence>
<organism evidence="2 3">
    <name type="scientific">Nonomuraea soli</name>
    <dbReference type="NCBI Taxonomy" id="1032476"/>
    <lineage>
        <taxon>Bacteria</taxon>
        <taxon>Bacillati</taxon>
        <taxon>Actinomycetota</taxon>
        <taxon>Actinomycetes</taxon>
        <taxon>Streptosporangiales</taxon>
        <taxon>Streptosporangiaceae</taxon>
        <taxon>Nonomuraea</taxon>
    </lineage>
</organism>
<evidence type="ECO:0000256" key="1">
    <source>
        <dbReference type="SAM" id="SignalP"/>
    </source>
</evidence>
<dbReference type="RefSeq" id="WP_181608550.1">
    <property type="nucleotide sequence ID" value="NZ_BAABAM010000001.1"/>
</dbReference>
<dbReference type="AlphaFoldDB" id="A0A7W0CEP7"/>
<evidence type="ECO:0008006" key="4">
    <source>
        <dbReference type="Google" id="ProtNLM"/>
    </source>
</evidence>
<keyword evidence="1" id="KW-0732">Signal</keyword>
<sequence>MILLLALTLAAIPHGFLTLDATAALPDHDETWSEVSNDPGKQLVLNPCARKAPVTGRYAARTIMISTSAPSAYGEQLALYHDTADAKAHFSRLKTDLKRCARKTKGHRYLATRTRVGDEAVFVRGRTYYSEIRAWESSQWWIVARRGGALMVYTSTYGHSTGDADARRELTADARRMAAKVCGLSSAERPSGPC</sequence>
<name>A0A7W0CEP7_9ACTN</name>
<protein>
    <recommendedName>
        <fullName evidence="4">Sensor domain-containing protein</fullName>
    </recommendedName>
</protein>
<comment type="caution">
    <text evidence="2">The sequence shown here is derived from an EMBL/GenBank/DDBJ whole genome shotgun (WGS) entry which is preliminary data.</text>
</comment>